<dbReference type="AlphaFoldDB" id="A0A2K4ZIN8"/>
<organism evidence="1 2">
    <name type="scientific">Acetatifactor muris</name>
    <dbReference type="NCBI Taxonomy" id="879566"/>
    <lineage>
        <taxon>Bacteria</taxon>
        <taxon>Bacillati</taxon>
        <taxon>Bacillota</taxon>
        <taxon>Clostridia</taxon>
        <taxon>Lachnospirales</taxon>
        <taxon>Lachnospiraceae</taxon>
        <taxon>Acetatifactor</taxon>
    </lineage>
</organism>
<reference evidence="1 2" key="1">
    <citation type="submission" date="2018-01" db="EMBL/GenBank/DDBJ databases">
        <authorList>
            <person name="Gaut B.S."/>
            <person name="Morton B.R."/>
            <person name="Clegg M.T."/>
            <person name="Duvall M.R."/>
        </authorList>
    </citation>
    <scope>NUCLEOTIDE SEQUENCE [LARGE SCALE GENOMIC DNA]</scope>
    <source>
        <strain evidence="1">GP69</strain>
    </source>
</reference>
<sequence length="89" mass="10309">MDDVKMLVSCVVAKGDKKMVRVSFLRGEDCAEGILPEGMIEKSRGFTAEEVRKLENFLRVNRQDILKQAREINPLRNWLGEWKEDGEKK</sequence>
<keyword evidence="2" id="KW-1185">Reference proteome</keyword>
<accession>A0A2K4ZIN8</accession>
<evidence type="ECO:0000313" key="2">
    <source>
        <dbReference type="Proteomes" id="UP000236311"/>
    </source>
</evidence>
<dbReference type="EMBL" id="OFSM01000015">
    <property type="protein sequence ID" value="SOY30276.1"/>
    <property type="molecule type" value="Genomic_DNA"/>
</dbReference>
<name>A0A2K4ZIN8_9FIRM</name>
<proteinExistence type="predicted"/>
<gene>
    <name evidence="1" type="ORF">AMURIS_03002</name>
</gene>
<protein>
    <submittedName>
        <fullName evidence="1">Uncharacterized protein</fullName>
    </submittedName>
</protein>
<dbReference type="Proteomes" id="UP000236311">
    <property type="component" value="Unassembled WGS sequence"/>
</dbReference>
<evidence type="ECO:0000313" key="1">
    <source>
        <dbReference type="EMBL" id="SOY30276.1"/>
    </source>
</evidence>